<protein>
    <submittedName>
        <fullName evidence="2">Uncharacterized protein</fullName>
    </submittedName>
</protein>
<comment type="caution">
    <text evidence="2">The sequence shown here is derived from an EMBL/GenBank/DDBJ whole genome shotgun (WGS) entry which is preliminary data.</text>
</comment>
<feature type="signal peptide" evidence="1">
    <location>
        <begin position="1"/>
        <end position="20"/>
    </location>
</feature>
<evidence type="ECO:0000313" key="3">
    <source>
        <dbReference type="Proteomes" id="UP000823615"/>
    </source>
</evidence>
<name>A0A9D9H2S5_9SPIO</name>
<evidence type="ECO:0000256" key="1">
    <source>
        <dbReference type="SAM" id="SignalP"/>
    </source>
</evidence>
<keyword evidence="1" id="KW-0732">Signal</keyword>
<sequence>MRIFIFLILASFLAALSSCAPVPVDNSNGKAFVLEILEEMTDDNFLSDAKEVGESYTKTTLRSGEGEISIKLSPDGMRYTLSGKVEREGFIVTLENMQGEIIESILSYPTSGDILINGEPCLLLTLLPEASTEEFSEEKTIPFLQALAEEAFSQFPLLPENREVKTTNSGTAELEADESGWHLIIRAEQDAALILIEAHSSDSNARVIYGDHEFIVPLETLLEKSEIPPSEAEAREQEYISLLLDKFLESNLLFAFRSLVNGSSSRVISLEDFSVKSPEEAEALLLLSDYSIGDEIKADGYLSITLSGKDYIMDGYLFSSEGIVFKDGEEERTIELIDLAGCFEGDNPASITLTEEEDGWDTGFSTTLKPAYPTSGRAISGMIELLF</sequence>
<organism evidence="2 3">
    <name type="scientific">Candidatus Ornithospirochaeta stercoripullorum</name>
    <dbReference type="NCBI Taxonomy" id="2840899"/>
    <lineage>
        <taxon>Bacteria</taxon>
        <taxon>Pseudomonadati</taxon>
        <taxon>Spirochaetota</taxon>
        <taxon>Spirochaetia</taxon>
        <taxon>Spirochaetales</taxon>
        <taxon>Spirochaetaceae</taxon>
        <taxon>Spirochaetaceae incertae sedis</taxon>
        <taxon>Candidatus Ornithospirochaeta</taxon>
    </lineage>
</organism>
<dbReference type="AlphaFoldDB" id="A0A9D9H2S5"/>
<accession>A0A9D9H2S5</accession>
<proteinExistence type="predicted"/>
<reference evidence="2" key="2">
    <citation type="journal article" date="2021" name="PeerJ">
        <title>Extensive microbial diversity within the chicken gut microbiome revealed by metagenomics and culture.</title>
        <authorList>
            <person name="Gilroy R."/>
            <person name="Ravi A."/>
            <person name="Getino M."/>
            <person name="Pursley I."/>
            <person name="Horton D.L."/>
            <person name="Alikhan N.F."/>
            <person name="Baker D."/>
            <person name="Gharbi K."/>
            <person name="Hall N."/>
            <person name="Watson M."/>
            <person name="Adriaenssens E.M."/>
            <person name="Foster-Nyarko E."/>
            <person name="Jarju S."/>
            <person name="Secka A."/>
            <person name="Antonio M."/>
            <person name="Oren A."/>
            <person name="Chaudhuri R.R."/>
            <person name="La Ragione R."/>
            <person name="Hildebrand F."/>
            <person name="Pallen M.J."/>
        </authorList>
    </citation>
    <scope>NUCLEOTIDE SEQUENCE</scope>
    <source>
        <strain evidence="2">7293</strain>
    </source>
</reference>
<dbReference type="EMBL" id="JADIMT010000096">
    <property type="protein sequence ID" value="MBO8437015.1"/>
    <property type="molecule type" value="Genomic_DNA"/>
</dbReference>
<gene>
    <name evidence="2" type="ORF">IAA97_08560</name>
</gene>
<dbReference type="PROSITE" id="PS51257">
    <property type="entry name" value="PROKAR_LIPOPROTEIN"/>
    <property type="match status" value="1"/>
</dbReference>
<feature type="chain" id="PRO_5039087960" evidence="1">
    <location>
        <begin position="21"/>
        <end position="387"/>
    </location>
</feature>
<evidence type="ECO:0000313" key="2">
    <source>
        <dbReference type="EMBL" id="MBO8437015.1"/>
    </source>
</evidence>
<dbReference type="Proteomes" id="UP000823615">
    <property type="component" value="Unassembled WGS sequence"/>
</dbReference>
<reference evidence="2" key="1">
    <citation type="submission" date="2020-10" db="EMBL/GenBank/DDBJ databases">
        <authorList>
            <person name="Gilroy R."/>
        </authorList>
    </citation>
    <scope>NUCLEOTIDE SEQUENCE</scope>
    <source>
        <strain evidence="2">7293</strain>
    </source>
</reference>